<dbReference type="InterPro" id="IPR050570">
    <property type="entry name" value="Cell_wall_metabolism_enzyme"/>
</dbReference>
<protein>
    <submittedName>
        <fullName evidence="2">M23 family metallopeptidase</fullName>
    </submittedName>
</protein>
<dbReference type="KEGG" id="amij:EQM06_09500"/>
<dbReference type="OrthoDB" id="5623881at2"/>
<organism evidence="2 3">
    <name type="scientific">Aminipila luticellarii</name>
    <dbReference type="NCBI Taxonomy" id="2507160"/>
    <lineage>
        <taxon>Bacteria</taxon>
        <taxon>Bacillati</taxon>
        <taxon>Bacillota</taxon>
        <taxon>Clostridia</taxon>
        <taxon>Peptostreptococcales</taxon>
        <taxon>Anaerovoracaceae</taxon>
        <taxon>Aminipila</taxon>
    </lineage>
</organism>
<reference evidence="2 3" key="1">
    <citation type="submission" date="2019-01" db="EMBL/GenBank/DDBJ databases">
        <title>Draft genomes of a novel of Aminipila strains.</title>
        <authorList>
            <person name="Ma S."/>
        </authorList>
    </citation>
    <scope>NUCLEOTIDE SEQUENCE [LARGE SCALE GENOMIC DNA]</scope>
    <source>
        <strain evidence="3">JN-39</strain>
    </source>
</reference>
<dbReference type="RefSeq" id="WP_128746209.1">
    <property type="nucleotide sequence ID" value="NZ_CP035281.1"/>
</dbReference>
<dbReference type="Proteomes" id="UP000287601">
    <property type="component" value="Chromosome"/>
</dbReference>
<evidence type="ECO:0000313" key="3">
    <source>
        <dbReference type="Proteomes" id="UP000287601"/>
    </source>
</evidence>
<dbReference type="InterPro" id="IPR011055">
    <property type="entry name" value="Dup_hybrid_motif"/>
</dbReference>
<dbReference type="EMBL" id="CP035281">
    <property type="protein sequence ID" value="QAT43429.1"/>
    <property type="molecule type" value="Genomic_DNA"/>
</dbReference>
<feature type="domain" description="M23ase beta-sheet core" evidence="1">
    <location>
        <begin position="60"/>
        <end position="158"/>
    </location>
</feature>
<gene>
    <name evidence="2" type="ORF">EQM06_09500</name>
</gene>
<dbReference type="CDD" id="cd12797">
    <property type="entry name" value="M23_peptidase"/>
    <property type="match status" value="1"/>
</dbReference>
<keyword evidence="3" id="KW-1185">Reference proteome</keyword>
<proteinExistence type="predicted"/>
<dbReference type="PANTHER" id="PTHR21666">
    <property type="entry name" value="PEPTIDASE-RELATED"/>
    <property type="match status" value="1"/>
</dbReference>
<dbReference type="PANTHER" id="PTHR21666:SF270">
    <property type="entry name" value="MUREIN HYDROLASE ACTIVATOR ENVC"/>
    <property type="match status" value="1"/>
</dbReference>
<dbReference type="GO" id="GO:0004222">
    <property type="term" value="F:metalloendopeptidase activity"/>
    <property type="evidence" value="ECO:0007669"/>
    <property type="project" value="TreeGrafter"/>
</dbReference>
<dbReference type="SUPFAM" id="SSF51261">
    <property type="entry name" value="Duplicated hybrid motif"/>
    <property type="match status" value="1"/>
</dbReference>
<dbReference type="InterPro" id="IPR016047">
    <property type="entry name" value="M23ase_b-sheet_dom"/>
</dbReference>
<evidence type="ECO:0000259" key="1">
    <source>
        <dbReference type="Pfam" id="PF01551"/>
    </source>
</evidence>
<dbReference type="AlphaFoldDB" id="A0A410PWW4"/>
<accession>A0A410PWW4</accession>
<name>A0A410PWW4_9FIRM</name>
<dbReference type="Pfam" id="PF01551">
    <property type="entry name" value="Peptidase_M23"/>
    <property type="match status" value="1"/>
</dbReference>
<sequence>MAGRKINHTGAEMPPFSFAERRDKMINLKCLPVDNLNLDAVKGTAAYGPRVNPITKKQQIHHGVDLNKLTTGQAVNNKPVKATAGGIVIVSKMQGNGKGYGNYIVIDHGNFYTLHAHLSSRKITAGQSVKAGTVIGAVGSTGNSTGPHLHFGICTSYSMADPDGKSSWLDPLPYLKDLLKVEEEEEEMKRYNKVEELPKSLQQEVRALVNAGALKGDENGNLDITEDMARCMIINKRYADSKK</sequence>
<dbReference type="Gene3D" id="2.70.70.10">
    <property type="entry name" value="Glucose Permease (Domain IIA)"/>
    <property type="match status" value="1"/>
</dbReference>
<evidence type="ECO:0000313" key="2">
    <source>
        <dbReference type="EMBL" id="QAT43429.1"/>
    </source>
</evidence>